<dbReference type="EnsemblMetazoa" id="tetur05g00110.1">
    <property type="protein sequence ID" value="tetur05g00110.1"/>
    <property type="gene ID" value="tetur05g00110"/>
</dbReference>
<dbReference type="Proteomes" id="UP000015104">
    <property type="component" value="Unassembled WGS sequence"/>
</dbReference>
<name>T1K3S9_TETUR</name>
<dbReference type="PROSITE" id="PS51257">
    <property type="entry name" value="PROKAR_LIPOPROTEIN"/>
    <property type="match status" value="1"/>
</dbReference>
<dbReference type="EMBL" id="CAEY01001560">
    <property type="status" value="NOT_ANNOTATED_CDS"/>
    <property type="molecule type" value="Genomic_DNA"/>
</dbReference>
<keyword evidence="2" id="KW-1185">Reference proteome</keyword>
<organism evidence="1 2">
    <name type="scientific">Tetranychus urticae</name>
    <name type="common">Two-spotted spider mite</name>
    <dbReference type="NCBI Taxonomy" id="32264"/>
    <lineage>
        <taxon>Eukaryota</taxon>
        <taxon>Metazoa</taxon>
        <taxon>Ecdysozoa</taxon>
        <taxon>Arthropoda</taxon>
        <taxon>Chelicerata</taxon>
        <taxon>Arachnida</taxon>
        <taxon>Acari</taxon>
        <taxon>Acariformes</taxon>
        <taxon>Trombidiformes</taxon>
        <taxon>Prostigmata</taxon>
        <taxon>Eleutherengona</taxon>
        <taxon>Raphignathae</taxon>
        <taxon>Tetranychoidea</taxon>
        <taxon>Tetranychidae</taxon>
        <taxon>Tetranychus</taxon>
    </lineage>
</organism>
<dbReference type="AlphaFoldDB" id="T1K3S9"/>
<sequence>MVLADKYFSTTGGFFSYGCGNIHVVAEFHMFVDANSMVTRRIQVDFKFEFIERVSGLEAMLDSCPLHGTPVATGSHTTEGTVV</sequence>
<accession>T1K3S9</accession>
<evidence type="ECO:0000313" key="1">
    <source>
        <dbReference type="EnsemblMetazoa" id="tetur05g00110.1"/>
    </source>
</evidence>
<reference evidence="2" key="1">
    <citation type="submission" date="2011-08" db="EMBL/GenBank/DDBJ databases">
        <authorList>
            <person name="Rombauts S."/>
        </authorList>
    </citation>
    <scope>NUCLEOTIDE SEQUENCE</scope>
    <source>
        <strain evidence="2">London</strain>
    </source>
</reference>
<dbReference type="HOGENOM" id="CLU_2545535_0_0_1"/>
<protein>
    <submittedName>
        <fullName evidence="1">Uncharacterized protein</fullName>
    </submittedName>
</protein>
<proteinExistence type="predicted"/>
<evidence type="ECO:0000313" key="2">
    <source>
        <dbReference type="Proteomes" id="UP000015104"/>
    </source>
</evidence>
<reference evidence="1" key="2">
    <citation type="submission" date="2015-06" db="UniProtKB">
        <authorList>
            <consortium name="EnsemblMetazoa"/>
        </authorList>
    </citation>
    <scope>IDENTIFICATION</scope>
</reference>